<dbReference type="InterPro" id="IPR016035">
    <property type="entry name" value="Acyl_Trfase/lysoPLipase"/>
</dbReference>
<dbReference type="InterPro" id="IPR016039">
    <property type="entry name" value="Thiolase-like"/>
</dbReference>
<evidence type="ECO:0000313" key="6">
    <source>
        <dbReference type="EMBL" id="GAA1958993.1"/>
    </source>
</evidence>
<dbReference type="InterPro" id="IPR009081">
    <property type="entry name" value="PP-bd_ACP"/>
</dbReference>
<dbReference type="Proteomes" id="UP001501116">
    <property type="component" value="Unassembled WGS sequence"/>
</dbReference>
<dbReference type="PROSITE" id="PS52004">
    <property type="entry name" value="KS3_2"/>
    <property type="match status" value="1"/>
</dbReference>
<dbReference type="PROSITE" id="PS00606">
    <property type="entry name" value="KS3_1"/>
    <property type="match status" value="1"/>
</dbReference>
<dbReference type="SMART" id="SM00823">
    <property type="entry name" value="PKS_PP"/>
    <property type="match status" value="1"/>
</dbReference>
<dbReference type="InterPro" id="IPR014030">
    <property type="entry name" value="Ketoacyl_synth_N"/>
</dbReference>
<dbReference type="InterPro" id="IPR016036">
    <property type="entry name" value="Malonyl_transacylase_ACP-bd"/>
</dbReference>
<evidence type="ECO:0000256" key="3">
    <source>
        <dbReference type="ARBA" id="ARBA00022679"/>
    </source>
</evidence>
<organism evidence="6 7">
    <name type="scientific">Amycolatopsis minnesotensis</name>
    <dbReference type="NCBI Taxonomy" id="337894"/>
    <lineage>
        <taxon>Bacteria</taxon>
        <taxon>Bacillati</taxon>
        <taxon>Actinomycetota</taxon>
        <taxon>Actinomycetes</taxon>
        <taxon>Pseudonocardiales</taxon>
        <taxon>Pseudonocardiaceae</taxon>
        <taxon>Amycolatopsis</taxon>
    </lineage>
</organism>
<name>A0ABN2QVR8_9PSEU</name>
<dbReference type="SUPFAM" id="SSF53901">
    <property type="entry name" value="Thiolase-like"/>
    <property type="match status" value="1"/>
</dbReference>
<accession>A0ABN2QVR8</accession>
<dbReference type="SMART" id="SM00825">
    <property type="entry name" value="PKS_KS"/>
    <property type="match status" value="1"/>
</dbReference>
<dbReference type="SUPFAM" id="SSF51735">
    <property type="entry name" value="NAD(P)-binding Rossmann-fold domains"/>
    <property type="match status" value="2"/>
</dbReference>
<feature type="domain" description="Carrier" evidence="4">
    <location>
        <begin position="1550"/>
        <end position="1624"/>
    </location>
</feature>
<evidence type="ECO:0000313" key="7">
    <source>
        <dbReference type="Proteomes" id="UP001501116"/>
    </source>
</evidence>
<dbReference type="InterPro" id="IPR036736">
    <property type="entry name" value="ACP-like_sf"/>
</dbReference>
<feature type="domain" description="Ketosynthase family 3 (KS3)" evidence="5">
    <location>
        <begin position="2"/>
        <end position="418"/>
    </location>
</feature>
<dbReference type="Gene3D" id="3.30.70.3290">
    <property type="match status" value="1"/>
</dbReference>
<keyword evidence="3" id="KW-0808">Transferase</keyword>
<dbReference type="InterPro" id="IPR050091">
    <property type="entry name" value="PKS_NRPS_Biosynth_Enz"/>
</dbReference>
<comment type="caution">
    <text evidence="6">The sequence shown here is derived from an EMBL/GenBank/DDBJ whole genome shotgun (WGS) entry which is preliminary data.</text>
</comment>
<dbReference type="InterPro" id="IPR001227">
    <property type="entry name" value="Ac_transferase_dom_sf"/>
</dbReference>
<dbReference type="SMART" id="SM00826">
    <property type="entry name" value="PKS_DH"/>
    <property type="match status" value="1"/>
</dbReference>
<dbReference type="InterPro" id="IPR014031">
    <property type="entry name" value="Ketoacyl_synth_C"/>
</dbReference>
<keyword evidence="7" id="KW-1185">Reference proteome</keyword>
<dbReference type="Gene3D" id="1.10.1200.10">
    <property type="entry name" value="ACP-like"/>
    <property type="match status" value="1"/>
</dbReference>
<dbReference type="PANTHER" id="PTHR43775:SF37">
    <property type="entry name" value="SI:DKEY-61P9.11"/>
    <property type="match status" value="1"/>
</dbReference>
<dbReference type="Pfam" id="PF02801">
    <property type="entry name" value="Ketoacyl-synt_C"/>
    <property type="match status" value="1"/>
</dbReference>
<dbReference type="Gene3D" id="3.40.366.10">
    <property type="entry name" value="Malonyl-Coenzyme A Acyl Carrier Protein, domain 2"/>
    <property type="match status" value="1"/>
</dbReference>
<evidence type="ECO:0000256" key="2">
    <source>
        <dbReference type="ARBA" id="ARBA00022553"/>
    </source>
</evidence>
<dbReference type="InterPro" id="IPR020807">
    <property type="entry name" value="PKS_DH"/>
</dbReference>
<dbReference type="InterPro" id="IPR036291">
    <property type="entry name" value="NAD(P)-bd_dom_sf"/>
</dbReference>
<dbReference type="Pfam" id="PF16197">
    <property type="entry name" value="KAsynt_C_assoc"/>
    <property type="match status" value="1"/>
</dbReference>
<dbReference type="Pfam" id="PF00109">
    <property type="entry name" value="ketoacyl-synt"/>
    <property type="match status" value="1"/>
</dbReference>
<gene>
    <name evidence="6" type="primary">ppsA_2</name>
    <name evidence="6" type="ORF">GCM10009754_31750</name>
</gene>
<evidence type="ECO:0000256" key="1">
    <source>
        <dbReference type="ARBA" id="ARBA00022450"/>
    </source>
</evidence>
<dbReference type="EMBL" id="BAAANN010000011">
    <property type="protein sequence ID" value="GAA1958993.1"/>
    <property type="molecule type" value="Genomic_DNA"/>
</dbReference>
<proteinExistence type="predicted"/>
<dbReference type="InterPro" id="IPR020806">
    <property type="entry name" value="PKS_PP-bd"/>
</dbReference>
<dbReference type="Pfam" id="PF08659">
    <property type="entry name" value="KR"/>
    <property type="match status" value="1"/>
</dbReference>
<dbReference type="InterPro" id="IPR020841">
    <property type="entry name" value="PKS_Beta-ketoAc_synthase_dom"/>
</dbReference>
<sequence length="1624" mass="166210">MSGRVAIIGMGCRFAGGADSAERFFSFLLTGSRSAGPVPSGRWDAARGRSRENAAALSRVTARGSFLDDVAGFDNAFFGISGVEAAQLDPQQRITLEVAWEALEHAGADPRALAGTDTGVYLGVGTDDYGRRLLEDLPGVRAWTGIGASLCAVANRVSYTLDLRGPSFAVDTACSSSLVALHQACRAVAGGEVPLALAGGVMIMSGPGLTAVLDEAGALAPDGVSKTFTAGADGYGRGEGCGVVVLKRLADAIADGDHVWAVVRGGAVRQDGRTDGIMAPSGSAQEHLMRAAYADAGVDPREVGYVEAHGTGTRVGDPIELGAIATVLGEGGCLVGAVKPAIGHTEAAAGIAGVIKTALALDAGLIPPTPMDGPPRPDFDWAGAGLEVVTEARPLVSRYAGVAGYGYGGTIAHIVLERGPAPGEAASDSTGFRLYPISGATPEAVRAQASRLAEAVTDVPLADLGHTLAHGRAHLPVRAAVVAADRDALAAGLRAIEPVEAAAQPGVVWVFSGHGAQWAGMGRGLLADEPVFAGVVDRLAPIFDAELGVVPRVVLESGELGGVDLVQAMLFVIQVGLAAVWRDRGIEPAAVLGHSVGEIAAAVTAGVLTEEQGATLVCRRSRLLPEVAGDGAMAMVDLPFAAAVAWLGDRSDVVAAIDAAPASTVLAGSPAAVAEVSAALTAAGRVVRRVDSDVAFHSPQMVPLADRLADAVAALDPAPARVPLYVTAADDPRGAPRQNAAYWAANLRDPVRFATAVEAAVDDGYRLFLEVSAHPVVGHSVNEVLRARGVHGAAIASLRRNRDEHECLAAALATLYGHGVDPDWTVLQPAGRHLPLPGVVWQRISHWIDGPATEFPPDTLLGAPVDVHGSVTRVWSTTLAARTRPYPGRHPVLGTEIVPAAVLLNTLRVAGARTGLRDVRLRTPVAVPEDEAGELQIVRDGPALRIASRSGDGWVVHTTAVADASEDVSFAVETGTALPLDHVVTGLARLGVAGMGYDWEFTALAQGPDGLRGTVSARGWAALLDAALSLASVVFDGPPVLRMPARIDGFGLRGDAPETAEIMVRVDRDRSSTVDVRVVAAGGCAWLRGVRYGELDGDRGDSLAELAYDVCWEPLPAPAAPISSAPAIVVGDGKLAAALGLRPVDTVREAVGLGAAHLVVAPAVADPVAAVATLLATARELGALPGPKPRLWCATSGVRAAESADGLAAAPLHGVSRVGASEHPDFWGGAVDLPAEPTALDAEAFGRALATRAEPVLAVAGGEVRVPRLRPAAGGAPVLCRPDATYLVTGGLGALGRKVAGLLAQRGARRIVLLGRTPLPPRESWDADSRGRAVRELEHAGVAVFPLAVDVADATRTRAALAALPVPPIAGVVHAAGTVRSGLTTDVGPADLAEVMRPKVDGARVLHELFPVGSLDFMVLFSSAGPLLGLPGQAAYAAANAYLDALAAHRGPGTVSVAWTSWRGLGMSTAASATDLELAARGVGDISADEALRAFDRVLGAPGGGTTAVLRVRRDHTGPRPSVLGGLLAEAEQPGDAIGWDRLSGEERAARLGEIVITAIGATLGVPAGAVSPHRALTESGVDSLLASALRARLERETGVALPATLLWSHPTPARITAYLAELV</sequence>
<dbReference type="InterPro" id="IPR013968">
    <property type="entry name" value="PKS_KR"/>
</dbReference>
<keyword evidence="1" id="KW-0596">Phosphopantetheine</keyword>
<dbReference type="Pfam" id="PF00698">
    <property type="entry name" value="Acyl_transf_1"/>
    <property type="match status" value="1"/>
</dbReference>
<keyword evidence="2" id="KW-0597">Phosphoprotein</keyword>
<dbReference type="Pfam" id="PF00550">
    <property type="entry name" value="PP-binding"/>
    <property type="match status" value="1"/>
</dbReference>
<dbReference type="SMART" id="SM00827">
    <property type="entry name" value="PKS_AT"/>
    <property type="match status" value="1"/>
</dbReference>
<dbReference type="CDD" id="cd00833">
    <property type="entry name" value="PKS"/>
    <property type="match status" value="1"/>
</dbReference>
<dbReference type="InterPro" id="IPR057326">
    <property type="entry name" value="KR_dom"/>
</dbReference>
<evidence type="ECO:0000259" key="4">
    <source>
        <dbReference type="PROSITE" id="PS50075"/>
    </source>
</evidence>
<reference evidence="6 7" key="1">
    <citation type="journal article" date="2019" name="Int. J. Syst. Evol. Microbiol.">
        <title>The Global Catalogue of Microorganisms (GCM) 10K type strain sequencing project: providing services to taxonomists for standard genome sequencing and annotation.</title>
        <authorList>
            <consortium name="The Broad Institute Genomics Platform"/>
            <consortium name="The Broad Institute Genome Sequencing Center for Infectious Disease"/>
            <person name="Wu L."/>
            <person name="Ma J."/>
        </authorList>
    </citation>
    <scope>NUCLEOTIDE SEQUENCE [LARGE SCALE GENOMIC DNA]</scope>
    <source>
        <strain evidence="6 7">JCM 14545</strain>
    </source>
</reference>
<dbReference type="Pfam" id="PF21089">
    <property type="entry name" value="PKS_DH_N"/>
    <property type="match status" value="1"/>
</dbReference>
<dbReference type="InterPro" id="IPR049552">
    <property type="entry name" value="PKS_DH_N"/>
</dbReference>
<dbReference type="InterPro" id="IPR018201">
    <property type="entry name" value="Ketoacyl_synth_AS"/>
</dbReference>
<dbReference type="Gene3D" id="3.10.129.110">
    <property type="entry name" value="Polyketide synthase dehydratase"/>
    <property type="match status" value="1"/>
</dbReference>
<dbReference type="InterPro" id="IPR014043">
    <property type="entry name" value="Acyl_transferase_dom"/>
</dbReference>
<dbReference type="SUPFAM" id="SSF47336">
    <property type="entry name" value="ACP-like"/>
    <property type="match status" value="1"/>
</dbReference>
<dbReference type="PANTHER" id="PTHR43775">
    <property type="entry name" value="FATTY ACID SYNTHASE"/>
    <property type="match status" value="1"/>
</dbReference>
<dbReference type="Gene3D" id="3.40.47.10">
    <property type="match status" value="1"/>
</dbReference>
<dbReference type="InterPro" id="IPR042104">
    <property type="entry name" value="PKS_dehydratase_sf"/>
</dbReference>
<dbReference type="SUPFAM" id="SSF52151">
    <property type="entry name" value="FabD/lysophospholipase-like"/>
    <property type="match status" value="1"/>
</dbReference>
<protein>
    <submittedName>
        <fullName evidence="6">Phthiocerol type I polyketide synthase PpsA</fullName>
    </submittedName>
</protein>
<dbReference type="InterPro" id="IPR032821">
    <property type="entry name" value="PKS_assoc"/>
</dbReference>
<dbReference type="PROSITE" id="PS50075">
    <property type="entry name" value="CARRIER"/>
    <property type="match status" value="1"/>
</dbReference>
<dbReference type="SMART" id="SM00822">
    <property type="entry name" value="PKS_KR"/>
    <property type="match status" value="1"/>
</dbReference>
<dbReference type="Gene3D" id="3.40.50.720">
    <property type="entry name" value="NAD(P)-binding Rossmann-like Domain"/>
    <property type="match status" value="1"/>
</dbReference>
<dbReference type="SUPFAM" id="SSF55048">
    <property type="entry name" value="Probable ACP-binding domain of malonyl-CoA ACP transacylase"/>
    <property type="match status" value="1"/>
</dbReference>
<evidence type="ECO:0000259" key="5">
    <source>
        <dbReference type="PROSITE" id="PS52004"/>
    </source>
</evidence>